<sequence>IVSTNCCYKLIQTGYQCHTRLTQYFLKSSQQLKNVNQTEIMSKNDKIFNKCDLLTKPPSLEILSKCAEQLGYCGEQVYQKLIHDKNITRHCCKELVKMGKPCHDDMVKALIRAPDLRNVDPIQLLEKSKETFDNCLNAK</sequence>
<organism evidence="3">
    <name type="scientific">Glycine soja</name>
    <name type="common">Wild soybean</name>
    <dbReference type="NCBI Taxonomy" id="3848"/>
    <lineage>
        <taxon>Eukaryota</taxon>
        <taxon>Viridiplantae</taxon>
        <taxon>Streptophyta</taxon>
        <taxon>Embryophyta</taxon>
        <taxon>Tracheophyta</taxon>
        <taxon>Spermatophyta</taxon>
        <taxon>Magnoliopsida</taxon>
        <taxon>eudicotyledons</taxon>
        <taxon>Gunneridae</taxon>
        <taxon>Pentapetalae</taxon>
        <taxon>rosids</taxon>
        <taxon>fabids</taxon>
        <taxon>Fabales</taxon>
        <taxon>Fabaceae</taxon>
        <taxon>Papilionoideae</taxon>
        <taxon>50 kb inversion clade</taxon>
        <taxon>NPAAA clade</taxon>
        <taxon>indigoferoid/millettioid clade</taxon>
        <taxon>Phaseoleae</taxon>
        <taxon>Glycine</taxon>
        <taxon>Glycine subgen. Soja</taxon>
    </lineage>
</organism>
<dbReference type="AlphaFoldDB" id="A0A0B2RVV4"/>
<dbReference type="InterPro" id="IPR008502">
    <property type="entry name" value="Prolamin-like"/>
</dbReference>
<dbReference type="EMBL" id="KN647266">
    <property type="protein sequence ID" value="KHN37180.1"/>
    <property type="molecule type" value="Genomic_DNA"/>
</dbReference>
<dbReference type="InterPro" id="IPR040220">
    <property type="entry name" value="DD11"/>
</dbReference>
<evidence type="ECO:0000259" key="2">
    <source>
        <dbReference type="Pfam" id="PF05617"/>
    </source>
</evidence>
<evidence type="ECO:0000256" key="1">
    <source>
        <dbReference type="ARBA" id="ARBA00022729"/>
    </source>
</evidence>
<protein>
    <recommendedName>
        <fullName evidence="2">Prolamin-like domain-containing protein</fullName>
    </recommendedName>
</protein>
<name>A0A0B2RVV4_GLYSO</name>
<dbReference type="Pfam" id="PF05617">
    <property type="entry name" value="Prolamin_like"/>
    <property type="match status" value="2"/>
</dbReference>
<feature type="non-terminal residue" evidence="3">
    <location>
        <position position="139"/>
    </location>
</feature>
<feature type="non-terminal residue" evidence="3">
    <location>
        <position position="1"/>
    </location>
</feature>
<proteinExistence type="predicted"/>
<feature type="domain" description="Prolamin-like" evidence="2">
    <location>
        <begin position="2"/>
        <end position="52"/>
    </location>
</feature>
<accession>A0A0B2RVV4</accession>
<gene>
    <name evidence="3" type="ORF">glysoja_037304</name>
</gene>
<evidence type="ECO:0000313" key="3">
    <source>
        <dbReference type="EMBL" id="KHN37180.1"/>
    </source>
</evidence>
<dbReference type="PANTHER" id="PTHR31207:SF38">
    <property type="entry name" value="PROLAMIN-LIKE PROTEIN"/>
    <property type="match status" value="1"/>
</dbReference>
<keyword evidence="1" id="KW-0732">Signal</keyword>
<dbReference type="Proteomes" id="UP000053555">
    <property type="component" value="Unassembled WGS sequence"/>
</dbReference>
<reference evidence="3" key="1">
    <citation type="submission" date="2014-07" db="EMBL/GenBank/DDBJ databases">
        <title>Identification of a novel salt tolerance gene in wild soybean by whole-genome sequencing.</title>
        <authorList>
            <person name="Lam H.-M."/>
            <person name="Qi X."/>
            <person name="Li M.-W."/>
            <person name="Liu X."/>
            <person name="Xie M."/>
            <person name="Ni M."/>
            <person name="Xu X."/>
        </authorList>
    </citation>
    <scope>NUCLEOTIDE SEQUENCE [LARGE SCALE GENOMIC DNA]</scope>
    <source>
        <tissue evidence="3">Root</tissue>
    </source>
</reference>
<dbReference type="PANTHER" id="PTHR31207">
    <property type="entry name" value="ECA1 GAMETOGENESIS FAMILY PROTEIN (DUF784)-RELATED-RELATED"/>
    <property type="match status" value="1"/>
</dbReference>
<feature type="domain" description="Prolamin-like" evidence="2">
    <location>
        <begin position="65"/>
        <end position="135"/>
    </location>
</feature>